<accession>E4YIV6</accession>
<dbReference type="AlphaFoldDB" id="E4YIV6"/>
<feature type="region of interest" description="Disordered" evidence="2">
    <location>
        <begin position="120"/>
        <end position="142"/>
    </location>
</feature>
<name>E4YIV6_OIKDI</name>
<sequence length="180" mass="21150">MIPKTKILVELKFLSPVRTYSRWRRENFVELYGIDETESITVKLTDLDIKENEKLCYFEPPLQAAALPKRNYDDFTDSSTSESVPMLEGEEEDEDSICSIQEEDVDQTIPAQAANFTQRRAQNQHELNDDDVMTSRFGTDDHYNYEEVIAEKERRRNAKLEKKELEEKRKKIDKHGINDK</sequence>
<dbReference type="EMBL" id="FN654625">
    <property type="protein sequence ID" value="CBY35417.1"/>
    <property type="molecule type" value="Genomic_DNA"/>
</dbReference>
<keyword evidence="1" id="KW-0175">Coiled coil</keyword>
<protein>
    <submittedName>
        <fullName evidence="3">Uncharacterized protein</fullName>
    </submittedName>
</protein>
<evidence type="ECO:0000256" key="1">
    <source>
        <dbReference type="SAM" id="Coils"/>
    </source>
</evidence>
<reference evidence="3" key="1">
    <citation type="journal article" date="2010" name="Science">
        <title>Plasticity of animal genome architecture unmasked by rapid evolution of a pelagic tunicate.</title>
        <authorList>
            <person name="Denoeud F."/>
            <person name="Henriet S."/>
            <person name="Mungpakdee S."/>
            <person name="Aury J.M."/>
            <person name="Da Silva C."/>
            <person name="Brinkmann H."/>
            <person name="Mikhaleva J."/>
            <person name="Olsen L.C."/>
            <person name="Jubin C."/>
            <person name="Canestro C."/>
            <person name="Bouquet J.M."/>
            <person name="Danks G."/>
            <person name="Poulain J."/>
            <person name="Campsteijn C."/>
            <person name="Adamski M."/>
            <person name="Cross I."/>
            <person name="Yadetie F."/>
            <person name="Muffato M."/>
            <person name="Louis A."/>
            <person name="Butcher S."/>
            <person name="Tsagkogeorga G."/>
            <person name="Konrad A."/>
            <person name="Singh S."/>
            <person name="Jensen M.F."/>
            <person name="Cong E.H."/>
            <person name="Eikeseth-Otteraa H."/>
            <person name="Noel B."/>
            <person name="Anthouard V."/>
            <person name="Porcel B.M."/>
            <person name="Kachouri-Lafond R."/>
            <person name="Nishino A."/>
            <person name="Ugolini M."/>
            <person name="Chourrout P."/>
            <person name="Nishida H."/>
            <person name="Aasland R."/>
            <person name="Huzurbazar S."/>
            <person name="Westhof E."/>
            <person name="Delsuc F."/>
            <person name="Lehrach H."/>
            <person name="Reinhardt R."/>
            <person name="Weissenbach J."/>
            <person name="Roy S.W."/>
            <person name="Artiguenave F."/>
            <person name="Postlethwait J.H."/>
            <person name="Manak J.R."/>
            <person name="Thompson E.M."/>
            <person name="Jaillon O."/>
            <person name="Du Pasquier L."/>
            <person name="Boudinot P."/>
            <person name="Liberles D.A."/>
            <person name="Volff J.N."/>
            <person name="Philippe H."/>
            <person name="Lenhard B."/>
            <person name="Roest Crollius H."/>
            <person name="Wincker P."/>
            <person name="Chourrout D."/>
        </authorList>
    </citation>
    <scope>NUCLEOTIDE SEQUENCE [LARGE SCALE GENOMIC DNA]</scope>
</reference>
<feature type="region of interest" description="Disordered" evidence="2">
    <location>
        <begin position="75"/>
        <end position="96"/>
    </location>
</feature>
<proteinExistence type="predicted"/>
<feature type="coiled-coil region" evidence="1">
    <location>
        <begin position="148"/>
        <end position="175"/>
    </location>
</feature>
<evidence type="ECO:0000313" key="3">
    <source>
        <dbReference type="EMBL" id="CBY35417.1"/>
    </source>
</evidence>
<gene>
    <name evidence="3" type="ORF">GSOID_T00027228001</name>
</gene>
<organism evidence="3">
    <name type="scientific">Oikopleura dioica</name>
    <name type="common">Tunicate</name>
    <dbReference type="NCBI Taxonomy" id="34765"/>
    <lineage>
        <taxon>Eukaryota</taxon>
        <taxon>Metazoa</taxon>
        <taxon>Chordata</taxon>
        <taxon>Tunicata</taxon>
        <taxon>Appendicularia</taxon>
        <taxon>Copelata</taxon>
        <taxon>Oikopleuridae</taxon>
        <taxon>Oikopleura</taxon>
    </lineage>
</organism>
<dbReference type="Proteomes" id="UP000011014">
    <property type="component" value="Unassembled WGS sequence"/>
</dbReference>
<evidence type="ECO:0000256" key="2">
    <source>
        <dbReference type="SAM" id="MobiDB-lite"/>
    </source>
</evidence>